<keyword evidence="4" id="KW-1185">Reference proteome</keyword>
<dbReference type="SUPFAM" id="SSF57603">
    <property type="entry name" value="FnI-like domain"/>
    <property type="match status" value="1"/>
</dbReference>
<dbReference type="PROSITE" id="PS01208">
    <property type="entry name" value="VWFC_1"/>
    <property type="match status" value="1"/>
</dbReference>
<feature type="chain" id="PRO_5006458222" description="VWFC domain-containing protein" evidence="1">
    <location>
        <begin position="29"/>
        <end position="340"/>
    </location>
</feature>
<evidence type="ECO:0000256" key="1">
    <source>
        <dbReference type="SAM" id="SignalP"/>
    </source>
</evidence>
<proteinExistence type="predicted"/>
<dbReference type="STRING" id="7260.B4N4J1"/>
<dbReference type="InParanoid" id="B4N4J1"/>
<dbReference type="SMART" id="SM00214">
    <property type="entry name" value="VWC"/>
    <property type="match status" value="1"/>
</dbReference>
<dbReference type="Gene3D" id="6.20.200.20">
    <property type="match status" value="1"/>
</dbReference>
<name>B4N4J1_DROWI</name>
<organism evidence="3 4">
    <name type="scientific">Drosophila willistoni</name>
    <name type="common">Fruit fly</name>
    <dbReference type="NCBI Taxonomy" id="7260"/>
    <lineage>
        <taxon>Eukaryota</taxon>
        <taxon>Metazoa</taxon>
        <taxon>Ecdysozoa</taxon>
        <taxon>Arthropoda</taxon>
        <taxon>Hexapoda</taxon>
        <taxon>Insecta</taxon>
        <taxon>Pterygota</taxon>
        <taxon>Neoptera</taxon>
        <taxon>Endopterygota</taxon>
        <taxon>Diptera</taxon>
        <taxon>Brachycera</taxon>
        <taxon>Muscomorpha</taxon>
        <taxon>Ephydroidea</taxon>
        <taxon>Drosophilidae</taxon>
        <taxon>Drosophila</taxon>
        <taxon>Sophophora</taxon>
    </lineage>
</organism>
<dbReference type="eggNOG" id="KOG1216">
    <property type="taxonomic scope" value="Eukaryota"/>
</dbReference>
<evidence type="ECO:0000313" key="3">
    <source>
        <dbReference type="EMBL" id="EDW79065.2"/>
    </source>
</evidence>
<dbReference type="PROSITE" id="PS50184">
    <property type="entry name" value="VWFC_2"/>
    <property type="match status" value="1"/>
</dbReference>
<dbReference type="Proteomes" id="UP000007798">
    <property type="component" value="Unassembled WGS sequence"/>
</dbReference>
<dbReference type="InterPro" id="IPR001007">
    <property type="entry name" value="VWF_dom"/>
</dbReference>
<evidence type="ECO:0000259" key="2">
    <source>
        <dbReference type="PROSITE" id="PS50184"/>
    </source>
</evidence>
<sequence>MSLRSRRCLHHMLIIYGLIFTMAPISSATTLDLPPIPNLCDSIICPPDAELRCPEDSSVREILKPVDLFSSNAGVPLTTESLIMDDMSKPVESNWTLEQDELYAQCCLSKKCICKTCIIRDCKDIREVVVELMPESMDTPGQCCGQHECKRKPNCTEEVDTTYYWLEDCARCQCTGGKRLCEQTCDTIAGGEAEEKHAFCQSKHDFYRDGETWKDGCYECTCAKGQQNCVTSFCGNVNCPVERQVALKDFCCPVCWPKGAPMPHEIGYGKTDLITTQPNTLTSSVTNAELVVLPSSLSTTTTTTTTTTTSPCPAATSFSRDLPNVVSRSYRPVSNFEDKV</sequence>
<accession>B4N4J1</accession>
<feature type="signal peptide" evidence="1">
    <location>
        <begin position="1"/>
        <end position="28"/>
    </location>
</feature>
<dbReference type="EMBL" id="CH964095">
    <property type="protein sequence ID" value="EDW79065.2"/>
    <property type="molecule type" value="Genomic_DNA"/>
</dbReference>
<dbReference type="AlphaFoldDB" id="B4N4J1"/>
<feature type="domain" description="VWFC" evidence="2">
    <location>
        <begin position="198"/>
        <end position="256"/>
    </location>
</feature>
<evidence type="ECO:0000313" key="4">
    <source>
        <dbReference type="Proteomes" id="UP000007798"/>
    </source>
</evidence>
<gene>
    <name evidence="3" type="primary">Dwil\GK12270</name>
    <name evidence="3" type="ORF">Dwil_GK12270</name>
</gene>
<keyword evidence="1" id="KW-0732">Signal</keyword>
<protein>
    <recommendedName>
        <fullName evidence="2">VWFC domain-containing protein</fullName>
    </recommendedName>
</protein>
<dbReference type="OrthoDB" id="5976811at2759"/>
<dbReference type="HOGENOM" id="CLU_855986_0_0_1"/>
<reference evidence="3 4" key="1">
    <citation type="journal article" date="2007" name="Nature">
        <title>Evolution of genes and genomes on the Drosophila phylogeny.</title>
        <authorList>
            <consortium name="Drosophila 12 Genomes Consortium"/>
            <person name="Clark A.G."/>
            <person name="Eisen M.B."/>
            <person name="Smith D.R."/>
            <person name="Bergman C.M."/>
            <person name="Oliver B."/>
            <person name="Markow T.A."/>
            <person name="Kaufman T.C."/>
            <person name="Kellis M."/>
            <person name="Gelbart W."/>
            <person name="Iyer V.N."/>
            <person name="Pollard D.A."/>
            <person name="Sackton T.B."/>
            <person name="Larracuente A.M."/>
            <person name="Singh N.D."/>
            <person name="Abad J.P."/>
            <person name="Abt D.N."/>
            <person name="Adryan B."/>
            <person name="Aguade M."/>
            <person name="Akashi H."/>
            <person name="Anderson W.W."/>
            <person name="Aquadro C.F."/>
            <person name="Ardell D.H."/>
            <person name="Arguello R."/>
            <person name="Artieri C.G."/>
            <person name="Barbash D.A."/>
            <person name="Barker D."/>
            <person name="Barsanti P."/>
            <person name="Batterham P."/>
            <person name="Batzoglou S."/>
            <person name="Begun D."/>
            <person name="Bhutkar A."/>
            <person name="Blanco E."/>
            <person name="Bosak S.A."/>
            <person name="Bradley R.K."/>
            <person name="Brand A.D."/>
            <person name="Brent M.R."/>
            <person name="Brooks A.N."/>
            <person name="Brown R.H."/>
            <person name="Butlin R.K."/>
            <person name="Caggese C."/>
            <person name="Calvi B.R."/>
            <person name="Bernardo de Carvalho A."/>
            <person name="Caspi A."/>
            <person name="Castrezana S."/>
            <person name="Celniker S.E."/>
            <person name="Chang J.L."/>
            <person name="Chapple C."/>
            <person name="Chatterji S."/>
            <person name="Chinwalla A."/>
            <person name="Civetta A."/>
            <person name="Clifton S.W."/>
            <person name="Comeron J.M."/>
            <person name="Costello J.C."/>
            <person name="Coyne J.A."/>
            <person name="Daub J."/>
            <person name="David R.G."/>
            <person name="Delcher A.L."/>
            <person name="Delehaunty K."/>
            <person name="Do C.B."/>
            <person name="Ebling H."/>
            <person name="Edwards K."/>
            <person name="Eickbush T."/>
            <person name="Evans J.D."/>
            <person name="Filipski A."/>
            <person name="Findeiss S."/>
            <person name="Freyhult E."/>
            <person name="Fulton L."/>
            <person name="Fulton R."/>
            <person name="Garcia A.C."/>
            <person name="Gardiner A."/>
            <person name="Garfield D.A."/>
            <person name="Garvin B.E."/>
            <person name="Gibson G."/>
            <person name="Gilbert D."/>
            <person name="Gnerre S."/>
            <person name="Godfrey J."/>
            <person name="Good R."/>
            <person name="Gotea V."/>
            <person name="Gravely B."/>
            <person name="Greenberg A.J."/>
            <person name="Griffiths-Jones S."/>
            <person name="Gross S."/>
            <person name="Guigo R."/>
            <person name="Gustafson E.A."/>
            <person name="Haerty W."/>
            <person name="Hahn M.W."/>
            <person name="Halligan D.L."/>
            <person name="Halpern A.L."/>
            <person name="Halter G.M."/>
            <person name="Han M.V."/>
            <person name="Heger A."/>
            <person name="Hillier L."/>
            <person name="Hinrichs A.S."/>
            <person name="Holmes I."/>
            <person name="Hoskins R.A."/>
            <person name="Hubisz M.J."/>
            <person name="Hultmark D."/>
            <person name="Huntley M.A."/>
            <person name="Jaffe D.B."/>
            <person name="Jagadeeshan S."/>
            <person name="Jeck W.R."/>
            <person name="Johnson J."/>
            <person name="Jones C.D."/>
            <person name="Jordan W.C."/>
            <person name="Karpen G.H."/>
            <person name="Kataoka E."/>
            <person name="Keightley P.D."/>
            <person name="Kheradpour P."/>
            <person name="Kirkness E.F."/>
            <person name="Koerich L.B."/>
            <person name="Kristiansen K."/>
            <person name="Kudrna D."/>
            <person name="Kulathinal R.J."/>
            <person name="Kumar S."/>
            <person name="Kwok R."/>
            <person name="Lander E."/>
            <person name="Langley C.H."/>
            <person name="Lapoint R."/>
            <person name="Lazzaro B.P."/>
            <person name="Lee S.J."/>
            <person name="Levesque L."/>
            <person name="Li R."/>
            <person name="Lin C.F."/>
            <person name="Lin M.F."/>
            <person name="Lindblad-Toh K."/>
            <person name="Llopart A."/>
            <person name="Long M."/>
            <person name="Low L."/>
            <person name="Lozovsky E."/>
            <person name="Lu J."/>
            <person name="Luo M."/>
            <person name="Machado C.A."/>
            <person name="Makalowski W."/>
            <person name="Marzo M."/>
            <person name="Matsuda M."/>
            <person name="Matzkin L."/>
            <person name="McAllister B."/>
            <person name="McBride C.S."/>
            <person name="McKernan B."/>
            <person name="McKernan K."/>
            <person name="Mendez-Lago M."/>
            <person name="Minx P."/>
            <person name="Mollenhauer M.U."/>
            <person name="Montooth K."/>
            <person name="Mount S.M."/>
            <person name="Mu X."/>
            <person name="Myers E."/>
            <person name="Negre B."/>
            <person name="Newfeld S."/>
            <person name="Nielsen R."/>
            <person name="Noor M.A."/>
            <person name="O'Grady P."/>
            <person name="Pachter L."/>
            <person name="Papaceit M."/>
            <person name="Parisi M.J."/>
            <person name="Parisi M."/>
            <person name="Parts L."/>
            <person name="Pedersen J.S."/>
            <person name="Pesole G."/>
            <person name="Phillippy A.M."/>
            <person name="Ponting C.P."/>
            <person name="Pop M."/>
            <person name="Porcelli D."/>
            <person name="Powell J.R."/>
            <person name="Prohaska S."/>
            <person name="Pruitt K."/>
            <person name="Puig M."/>
            <person name="Quesneville H."/>
            <person name="Ram K.R."/>
            <person name="Rand D."/>
            <person name="Rasmussen M.D."/>
            <person name="Reed L.K."/>
            <person name="Reenan R."/>
            <person name="Reily A."/>
            <person name="Remington K.A."/>
            <person name="Rieger T.T."/>
            <person name="Ritchie M.G."/>
            <person name="Robin C."/>
            <person name="Rogers Y.H."/>
            <person name="Rohde C."/>
            <person name="Rozas J."/>
            <person name="Rubenfield M.J."/>
            <person name="Ruiz A."/>
            <person name="Russo S."/>
            <person name="Salzberg S.L."/>
            <person name="Sanchez-Gracia A."/>
            <person name="Saranga D.J."/>
            <person name="Sato H."/>
            <person name="Schaeffer S.W."/>
            <person name="Schatz M.C."/>
            <person name="Schlenke T."/>
            <person name="Schwartz R."/>
            <person name="Segarra C."/>
            <person name="Singh R.S."/>
            <person name="Sirot L."/>
            <person name="Sirota M."/>
            <person name="Sisneros N.B."/>
            <person name="Smith C.D."/>
            <person name="Smith T.F."/>
            <person name="Spieth J."/>
            <person name="Stage D.E."/>
            <person name="Stark A."/>
            <person name="Stephan W."/>
            <person name="Strausberg R.L."/>
            <person name="Strempel S."/>
            <person name="Sturgill D."/>
            <person name="Sutton G."/>
            <person name="Sutton G.G."/>
            <person name="Tao W."/>
            <person name="Teichmann S."/>
            <person name="Tobari Y.N."/>
            <person name="Tomimura Y."/>
            <person name="Tsolas J.M."/>
            <person name="Valente V.L."/>
            <person name="Venter E."/>
            <person name="Venter J.C."/>
            <person name="Vicario S."/>
            <person name="Vieira F.G."/>
            <person name="Vilella A.J."/>
            <person name="Villasante A."/>
            <person name="Walenz B."/>
            <person name="Wang J."/>
            <person name="Wasserman M."/>
            <person name="Watts T."/>
            <person name="Wilson D."/>
            <person name="Wilson R.K."/>
            <person name="Wing R.A."/>
            <person name="Wolfner M.F."/>
            <person name="Wong A."/>
            <person name="Wong G.K."/>
            <person name="Wu C.I."/>
            <person name="Wu G."/>
            <person name="Yamamoto D."/>
            <person name="Yang H.P."/>
            <person name="Yang S.P."/>
            <person name="Yorke J.A."/>
            <person name="Yoshida K."/>
            <person name="Zdobnov E."/>
            <person name="Zhang P."/>
            <person name="Zhang Y."/>
            <person name="Zimin A.V."/>
            <person name="Baldwin J."/>
            <person name="Abdouelleil A."/>
            <person name="Abdulkadir J."/>
            <person name="Abebe A."/>
            <person name="Abera B."/>
            <person name="Abreu J."/>
            <person name="Acer S.C."/>
            <person name="Aftuck L."/>
            <person name="Alexander A."/>
            <person name="An P."/>
            <person name="Anderson E."/>
            <person name="Anderson S."/>
            <person name="Arachi H."/>
            <person name="Azer M."/>
            <person name="Bachantsang P."/>
            <person name="Barry A."/>
            <person name="Bayul T."/>
            <person name="Berlin A."/>
            <person name="Bessette D."/>
            <person name="Bloom T."/>
            <person name="Blye J."/>
            <person name="Boguslavskiy L."/>
            <person name="Bonnet C."/>
            <person name="Boukhgalter B."/>
            <person name="Bourzgui I."/>
            <person name="Brown A."/>
            <person name="Cahill P."/>
            <person name="Channer S."/>
            <person name="Cheshatsang Y."/>
            <person name="Chuda L."/>
            <person name="Citroen M."/>
            <person name="Collymore A."/>
            <person name="Cooke P."/>
            <person name="Costello M."/>
            <person name="D'Aco K."/>
            <person name="Daza R."/>
            <person name="De Haan G."/>
            <person name="DeGray S."/>
            <person name="DeMaso C."/>
            <person name="Dhargay N."/>
            <person name="Dooley K."/>
            <person name="Dooley E."/>
            <person name="Doricent M."/>
            <person name="Dorje P."/>
            <person name="Dorjee K."/>
            <person name="Dupes A."/>
            <person name="Elong R."/>
            <person name="Falk J."/>
            <person name="Farina A."/>
            <person name="Faro S."/>
            <person name="Ferguson D."/>
            <person name="Fisher S."/>
            <person name="Foley C.D."/>
            <person name="Franke A."/>
            <person name="Friedrich D."/>
            <person name="Gadbois L."/>
            <person name="Gearin G."/>
            <person name="Gearin C.R."/>
            <person name="Giannoukos G."/>
            <person name="Goode T."/>
            <person name="Graham J."/>
            <person name="Grandbois E."/>
            <person name="Grewal S."/>
            <person name="Gyaltsen K."/>
            <person name="Hafez N."/>
            <person name="Hagos B."/>
            <person name="Hall J."/>
            <person name="Henson C."/>
            <person name="Hollinger A."/>
            <person name="Honan T."/>
            <person name="Huard M.D."/>
            <person name="Hughes L."/>
            <person name="Hurhula B."/>
            <person name="Husby M.E."/>
            <person name="Kamat A."/>
            <person name="Kanga B."/>
            <person name="Kashin S."/>
            <person name="Khazanovich D."/>
            <person name="Kisner P."/>
            <person name="Lance K."/>
            <person name="Lara M."/>
            <person name="Lee W."/>
            <person name="Lennon N."/>
            <person name="Letendre F."/>
            <person name="LeVine R."/>
            <person name="Lipovsky A."/>
            <person name="Liu X."/>
            <person name="Liu J."/>
            <person name="Liu S."/>
            <person name="Lokyitsang T."/>
            <person name="Lokyitsang Y."/>
            <person name="Lubonja R."/>
            <person name="Lui A."/>
            <person name="MacDonald P."/>
            <person name="Magnisalis V."/>
            <person name="Maru K."/>
            <person name="Matthews C."/>
            <person name="McCusker W."/>
            <person name="McDonough S."/>
            <person name="Mehta T."/>
            <person name="Meldrim J."/>
            <person name="Meneus L."/>
            <person name="Mihai O."/>
            <person name="Mihalev A."/>
            <person name="Mihova T."/>
            <person name="Mittelman R."/>
            <person name="Mlenga V."/>
            <person name="Montmayeur A."/>
            <person name="Mulrain L."/>
            <person name="Navidi A."/>
            <person name="Naylor J."/>
            <person name="Negash T."/>
            <person name="Nguyen T."/>
            <person name="Nguyen N."/>
            <person name="Nicol R."/>
            <person name="Norbu C."/>
            <person name="Norbu N."/>
            <person name="Novod N."/>
            <person name="O'Neill B."/>
            <person name="Osman S."/>
            <person name="Markiewicz E."/>
            <person name="Oyono O.L."/>
            <person name="Patti C."/>
            <person name="Phunkhang P."/>
            <person name="Pierre F."/>
            <person name="Priest M."/>
            <person name="Raghuraman S."/>
            <person name="Rege F."/>
            <person name="Reyes R."/>
            <person name="Rise C."/>
            <person name="Rogov P."/>
            <person name="Ross K."/>
            <person name="Ryan E."/>
            <person name="Settipalli S."/>
            <person name="Shea T."/>
            <person name="Sherpa N."/>
            <person name="Shi L."/>
            <person name="Shih D."/>
            <person name="Sparrow T."/>
            <person name="Spaulding J."/>
            <person name="Stalker J."/>
            <person name="Stange-Thomann N."/>
            <person name="Stavropoulos S."/>
            <person name="Stone C."/>
            <person name="Strader C."/>
            <person name="Tesfaye S."/>
            <person name="Thomson T."/>
            <person name="Thoulutsang Y."/>
            <person name="Thoulutsang D."/>
            <person name="Topham K."/>
            <person name="Topping I."/>
            <person name="Tsamla T."/>
            <person name="Vassiliev H."/>
            <person name="Vo A."/>
            <person name="Wangchuk T."/>
            <person name="Wangdi T."/>
            <person name="Weiand M."/>
            <person name="Wilkinson J."/>
            <person name="Wilson A."/>
            <person name="Yadav S."/>
            <person name="Young G."/>
            <person name="Yu Q."/>
            <person name="Zembek L."/>
            <person name="Zhong D."/>
            <person name="Zimmer A."/>
            <person name="Zwirko Z."/>
            <person name="Jaffe D.B."/>
            <person name="Alvarez P."/>
            <person name="Brockman W."/>
            <person name="Butler J."/>
            <person name="Chin C."/>
            <person name="Gnerre S."/>
            <person name="Grabherr M."/>
            <person name="Kleber M."/>
            <person name="Mauceli E."/>
            <person name="MacCallum I."/>
        </authorList>
    </citation>
    <scope>NUCLEOTIDE SEQUENCE [LARGE SCALE GENOMIC DNA]</scope>
    <source>
        <strain evidence="4">Tucson 14030-0811.24</strain>
    </source>
</reference>
<dbReference type="Pfam" id="PF00093">
    <property type="entry name" value="VWC"/>
    <property type="match status" value="1"/>
</dbReference>